<feature type="compositionally biased region" description="Polar residues" evidence="12">
    <location>
        <begin position="99"/>
        <end position="110"/>
    </location>
</feature>
<sequence>MNSQRGPPPTNIWPKTQPNQTISSYSGSLSQRGASTRAEWNKKTSIMSSKPFNQTRSIDNRQQTLLQKKIDLNNSSSNVNSLSTGQNFLFNTYSATGNQNSKHSLQSNDQNKVRNKSNKGWSNNLTHNISNNNNLFSQNQQNQQTSLMMKNFFLNNQSEPASNNKTLESSSSCSNLMLDSAILHTLQNNTQSLANDANQHHHQSQSQVFNELQNQLENFNAQRFQGKQRADLAQVLSNFAPPQTTKSSSNNHQSNKQNLNVTSTEMIPQQQKVSRLSCKLSFEDLQKQNRGHNQSIQSQSQIPSNLLSDSNANMKSLDQTINRELENQSDSVNESVIMFKQSTHETKSQDPTPKSISLSSYKQGSIQSHEKDSSVTISILTQKKESRNKMAQVYLSQQLSTDSSKIASDQKKREQVMSSNTLPTQLTTARGAQVGTSIDIKPALITSNKSKNKGSKKKKNLNTNNSGLVSNIAIGSKTPQEVFQYKLKNQQSTTLRIDTALKAVSTIMNSGQLTIPSSNNKSAQNQKKQSISSNHSQRVNLNQILNRPPITTTHNKLEILKGKGLGKSESQRQLFYTQKTQDTIHDSYDIIDTANCQFIYSTTNNLTNHIAPPNSDQLLTPETQQQKIPMEQMLQQEYQDKVKALDFELEHMKDHSQRIKVVSRFRPLNKLEREFKETYGGPKDEIIQFIDETKTVKISDSYTGHGNHLQFTFDHIFKQHTTQEEVFNLIGKETIEDIMEGYNGTIFAYGQTGSGKTFTMYGYDLFDEQLMGIVPRAARQIFQHIKTQDLEIEYQIRVQMVEIYKEQLRDLLHDSTDQPPELKIKEDPKRGTYVEGLNDVCIVSEEEIMTVLCTGETMRHVASTHLNQVSSRSHSICIIEVIQKFPNDSERRGVLNLVDLAGSERVSKSHAQGQALEEAKKINFSLSMLGKVINSLTKNAPYIPYRDSKLTRLLKESLGGNNKTSLIVACSPHHTNIEETISTLRFAQSAKFIQNKVKLNIKTSPEQLQLIIEQLKMELRNCKEEIFRLRITATAVGSNIQSSQKQITETQQALENDVGQEFQEYKMFKANGDLESQYNQAFDSEILRQDQERQILENKLKQTLHNRPHQSLLAKNYDVIETNNQRMQMLSLFSSEFSSIPGTGTPNFISPVKNYEIKLMQLINRNEDLEMKLKSKDKDIDALKSQKEDLQTKNTLLDDKVLNYKQKLLIAEKKIAEFESDKDLMLVNERKQTHRLEDFQSQIQVFNSQINCLERALEDSERTCQDLLREKQTLYQKSIKDFLNETIKLKRIKVSDALDNFINKPQTFTAQNVRKSYITQLDIINDFKNQENLVKSSEQLVSSLNEKDLLSRNLYCLETINALEDIPPDLTIYLLKQMLIEAALANHNLQRILAVNRWRQVMEYGKNKIKSNQCKIQEGTIQTLEEVLDRTRKTHDKLRARVDKLENHLFDNRNYYGDIVLLTEGNNPNPNQVPCAQTIAKDYLPSSNAHNIRNFNSLKDKTNQLNNHNQSLVSMLIQNQNSNQQPLNQKSRFIRTITNRTLGKAFNFIEKSPMSRGSIGANNQSILSHYYGQKHNANYKPGGTPLRSGGLNSPVFYNFQSPIRRQNTFNYNGYQPNQPQITSNLAAKNNNIVLLADDSSNQSNKALQEIIEYQSNQQNNINIVNNNLNHNSINNDQLTFEDAIVKFFNSSQIEGKNCQRTGLNPQYDMGQSEQKNGAQLSQEDLLKIEGLGSMQEIKDYIRAKFERSSQDNLQYSTSVHLNPLFSQYQNNAANQNNNTTNLLSSQVENNPQINSHTTNNNLYGQSKDYFDGQDPSGQKGVICSSSGNYHDNQRQEHVMTLASDYLITSNSVIGPNGLFSNQLGYGAGGNAHQNDYLDRLQEKIVQLQEEVETQKCRAEEHKKAYYESKRQIEMMRDLMEDKESKHNQILKSEVCQWENALNKFKEMSESELLKKQKEIQKLHEILAQWMENYQQLEHRQGGVSNQNLDQLLKETVSHRRKKSGLLVDLMKTPRHKRLSNFLPAIQSIDMKPPISSRNHRNGNGLTEVSSIQTLHPLNTYANMNPNLNQDFDKKVINGDNSPIAQEDSCFDFDQSNNQQLNLDDFERSHNLQSYASND</sequence>
<feature type="region of interest" description="Disordered" evidence="12">
    <location>
        <begin position="1"/>
        <end position="57"/>
    </location>
</feature>
<dbReference type="PROSITE" id="PS50067">
    <property type="entry name" value="KINESIN_MOTOR_2"/>
    <property type="match status" value="1"/>
</dbReference>
<dbReference type="InterPro" id="IPR027417">
    <property type="entry name" value="P-loop_NTPase"/>
</dbReference>
<dbReference type="SUPFAM" id="SSF57997">
    <property type="entry name" value="Tropomyosin"/>
    <property type="match status" value="1"/>
</dbReference>
<keyword evidence="4 10" id="KW-0547">Nucleotide-binding</keyword>
<evidence type="ECO:0000259" key="13">
    <source>
        <dbReference type="PROSITE" id="PS50067"/>
    </source>
</evidence>
<dbReference type="Pfam" id="PF00225">
    <property type="entry name" value="Kinesin"/>
    <property type="match status" value="1"/>
</dbReference>
<feature type="coiled-coil region" evidence="11">
    <location>
        <begin position="1152"/>
        <end position="1277"/>
    </location>
</feature>
<evidence type="ECO:0000256" key="6">
    <source>
        <dbReference type="ARBA" id="ARBA00023054"/>
    </source>
</evidence>
<evidence type="ECO:0000256" key="1">
    <source>
        <dbReference type="ARBA" id="ARBA00004245"/>
    </source>
</evidence>
<dbReference type="EMBL" id="CCKQ01003690">
    <property type="protein sequence ID" value="CDW74824.1"/>
    <property type="molecule type" value="Genomic_DNA"/>
</dbReference>
<evidence type="ECO:0000256" key="12">
    <source>
        <dbReference type="SAM" id="MobiDB-lite"/>
    </source>
</evidence>
<dbReference type="GO" id="GO:0005874">
    <property type="term" value="C:microtubule"/>
    <property type="evidence" value="ECO:0007669"/>
    <property type="project" value="UniProtKB-KW"/>
</dbReference>
<dbReference type="InterPro" id="IPR027640">
    <property type="entry name" value="Kinesin-like_fam"/>
</dbReference>
<dbReference type="GO" id="GO:0007018">
    <property type="term" value="P:microtubule-based movement"/>
    <property type="evidence" value="ECO:0007669"/>
    <property type="project" value="InterPro"/>
</dbReference>
<dbReference type="PRINTS" id="PR00380">
    <property type="entry name" value="KINESINHEAVY"/>
</dbReference>
<dbReference type="PANTHER" id="PTHR47968">
    <property type="entry name" value="CENTROMERE PROTEIN E"/>
    <property type="match status" value="1"/>
</dbReference>
<feature type="coiled-coil region" evidence="11">
    <location>
        <begin position="1870"/>
        <end position="1904"/>
    </location>
</feature>
<evidence type="ECO:0000313" key="14">
    <source>
        <dbReference type="EMBL" id="CDW74824.1"/>
    </source>
</evidence>
<keyword evidence="15" id="KW-1185">Reference proteome</keyword>
<feature type="domain" description="Kinesin motor" evidence="13">
    <location>
        <begin position="658"/>
        <end position="993"/>
    </location>
</feature>
<evidence type="ECO:0000256" key="2">
    <source>
        <dbReference type="ARBA" id="ARBA00022490"/>
    </source>
</evidence>
<comment type="similarity">
    <text evidence="9">Belongs to the TRAFAC class myosin-kinesin ATPase superfamily. Kinesin family. KIN-5/BimC subfamily.</text>
</comment>
<evidence type="ECO:0000256" key="7">
    <source>
        <dbReference type="ARBA" id="ARBA00023175"/>
    </source>
</evidence>
<dbReference type="SUPFAM" id="SSF52540">
    <property type="entry name" value="P-loop containing nucleoside triphosphate hydrolases"/>
    <property type="match status" value="1"/>
</dbReference>
<evidence type="ECO:0000256" key="11">
    <source>
        <dbReference type="SAM" id="Coils"/>
    </source>
</evidence>
<feature type="region of interest" description="Disordered" evidence="12">
    <location>
        <begin position="396"/>
        <end position="419"/>
    </location>
</feature>
<dbReference type="SMART" id="SM00129">
    <property type="entry name" value="KISc"/>
    <property type="match status" value="1"/>
</dbReference>
<name>A0A078A244_STYLE</name>
<feature type="compositionally biased region" description="Pro residues" evidence="12">
    <location>
        <begin position="1"/>
        <end position="11"/>
    </location>
</feature>
<dbReference type="InParanoid" id="A0A078A244"/>
<evidence type="ECO:0000256" key="3">
    <source>
        <dbReference type="ARBA" id="ARBA00022701"/>
    </source>
</evidence>
<feature type="compositionally biased region" description="Polar residues" evidence="12">
    <location>
        <begin position="13"/>
        <end position="34"/>
    </location>
</feature>
<organism evidence="14 15">
    <name type="scientific">Stylonychia lemnae</name>
    <name type="common">Ciliate</name>
    <dbReference type="NCBI Taxonomy" id="5949"/>
    <lineage>
        <taxon>Eukaryota</taxon>
        <taxon>Sar</taxon>
        <taxon>Alveolata</taxon>
        <taxon>Ciliophora</taxon>
        <taxon>Intramacronucleata</taxon>
        <taxon>Spirotrichea</taxon>
        <taxon>Stichotrichia</taxon>
        <taxon>Sporadotrichida</taxon>
        <taxon>Oxytrichidae</taxon>
        <taxon>Stylonychinae</taxon>
        <taxon>Stylonychia</taxon>
    </lineage>
</organism>
<keyword evidence="7 10" id="KW-0505">Motor protein</keyword>
<dbReference type="InterPro" id="IPR019821">
    <property type="entry name" value="Kinesin_motor_CS"/>
</dbReference>
<feature type="compositionally biased region" description="Polar residues" evidence="12">
    <location>
        <begin position="349"/>
        <end position="367"/>
    </location>
</feature>
<keyword evidence="3" id="KW-0493">Microtubule</keyword>
<feature type="region of interest" description="Disordered" evidence="12">
    <location>
        <begin position="288"/>
        <end position="311"/>
    </location>
</feature>
<evidence type="ECO:0000256" key="4">
    <source>
        <dbReference type="ARBA" id="ARBA00022741"/>
    </source>
</evidence>
<reference evidence="14 15" key="1">
    <citation type="submission" date="2014-06" db="EMBL/GenBank/DDBJ databases">
        <authorList>
            <person name="Swart Estienne"/>
        </authorList>
    </citation>
    <scope>NUCLEOTIDE SEQUENCE [LARGE SCALE GENOMIC DNA]</scope>
    <source>
        <strain evidence="14 15">130c</strain>
    </source>
</reference>
<keyword evidence="5 10" id="KW-0067">ATP-binding</keyword>
<keyword evidence="8" id="KW-0206">Cytoskeleton</keyword>
<evidence type="ECO:0000313" key="15">
    <source>
        <dbReference type="Proteomes" id="UP000039865"/>
    </source>
</evidence>
<dbReference type="Proteomes" id="UP000039865">
    <property type="component" value="Unassembled WGS sequence"/>
</dbReference>
<feature type="compositionally biased region" description="Polar residues" evidence="12">
    <location>
        <begin position="43"/>
        <end position="57"/>
    </location>
</feature>
<gene>
    <name evidence="14" type="primary">Contig5836.g6263</name>
    <name evidence="14" type="ORF">STYLEM_3807</name>
</gene>
<keyword evidence="2" id="KW-0963">Cytoplasm</keyword>
<feature type="binding site" evidence="10">
    <location>
        <begin position="750"/>
        <end position="757"/>
    </location>
    <ligand>
        <name>ATP</name>
        <dbReference type="ChEBI" id="CHEBI:30616"/>
    </ligand>
</feature>
<dbReference type="InterPro" id="IPR036961">
    <property type="entry name" value="Kinesin_motor_dom_sf"/>
</dbReference>
<proteinExistence type="inferred from homology"/>
<comment type="subcellular location">
    <subcellularLocation>
        <location evidence="1">Cytoplasm</location>
        <location evidence="1">Cytoskeleton</location>
    </subcellularLocation>
</comment>
<keyword evidence="6 11" id="KW-0175">Coiled coil</keyword>
<accession>A0A078A244</accession>
<evidence type="ECO:0000256" key="5">
    <source>
        <dbReference type="ARBA" id="ARBA00022840"/>
    </source>
</evidence>
<dbReference type="GO" id="GO:0003777">
    <property type="term" value="F:microtubule motor activity"/>
    <property type="evidence" value="ECO:0007669"/>
    <property type="project" value="InterPro"/>
</dbReference>
<dbReference type="PANTHER" id="PTHR47968:SF36">
    <property type="entry name" value="KINESIN HEAVY CHAIN ISOFORM X1"/>
    <property type="match status" value="1"/>
</dbReference>
<feature type="region of interest" description="Disordered" evidence="12">
    <location>
        <begin position="513"/>
        <end position="535"/>
    </location>
</feature>
<feature type="coiled-coil region" evidence="11">
    <location>
        <begin position="1421"/>
        <end position="1448"/>
    </location>
</feature>
<protein>
    <submittedName>
        <fullName evidence="14">Kinesin motor domain containing protein</fullName>
    </submittedName>
</protein>
<evidence type="ECO:0000256" key="8">
    <source>
        <dbReference type="ARBA" id="ARBA00023212"/>
    </source>
</evidence>
<dbReference type="GO" id="GO:0008017">
    <property type="term" value="F:microtubule binding"/>
    <property type="evidence" value="ECO:0007669"/>
    <property type="project" value="InterPro"/>
</dbReference>
<dbReference type="PROSITE" id="PS00411">
    <property type="entry name" value="KINESIN_MOTOR_1"/>
    <property type="match status" value="1"/>
</dbReference>
<evidence type="ECO:0000256" key="10">
    <source>
        <dbReference type="PROSITE-ProRule" id="PRU00283"/>
    </source>
</evidence>
<evidence type="ECO:0000256" key="9">
    <source>
        <dbReference type="ARBA" id="ARBA00034704"/>
    </source>
</evidence>
<dbReference type="InterPro" id="IPR001752">
    <property type="entry name" value="Kinesin_motor_dom"/>
</dbReference>
<feature type="coiled-coil region" evidence="11">
    <location>
        <begin position="1952"/>
        <end position="1979"/>
    </location>
</feature>
<feature type="region of interest" description="Disordered" evidence="12">
    <location>
        <begin position="342"/>
        <end position="375"/>
    </location>
</feature>
<dbReference type="FunFam" id="3.40.850.10:FF:000019">
    <property type="entry name" value="Kinesin-like protein KIN-5D"/>
    <property type="match status" value="1"/>
</dbReference>
<dbReference type="GO" id="GO:0007010">
    <property type="term" value="P:cytoskeleton organization"/>
    <property type="evidence" value="ECO:0007669"/>
    <property type="project" value="UniProtKB-ARBA"/>
</dbReference>
<dbReference type="GO" id="GO:0005524">
    <property type="term" value="F:ATP binding"/>
    <property type="evidence" value="ECO:0007669"/>
    <property type="project" value="UniProtKB-UniRule"/>
</dbReference>
<dbReference type="Gene3D" id="3.40.850.10">
    <property type="entry name" value="Kinesin motor domain"/>
    <property type="match status" value="1"/>
</dbReference>
<feature type="compositionally biased region" description="Polar residues" evidence="12">
    <location>
        <begin position="396"/>
        <end position="407"/>
    </location>
</feature>
<feature type="region of interest" description="Disordered" evidence="12">
    <location>
        <begin position="99"/>
        <end position="121"/>
    </location>
</feature>
<dbReference type="OrthoDB" id="3176171at2759"/>
<feature type="compositionally biased region" description="Low complexity" evidence="12">
    <location>
        <begin position="293"/>
        <end position="308"/>
    </location>
</feature>